<dbReference type="AlphaFoldDB" id="A0A427A776"/>
<reference evidence="2 3" key="1">
    <citation type="journal article" date="2014" name="Agronomy (Basel)">
        <title>A Draft Genome Sequence for Ensete ventricosum, the Drought-Tolerant Tree Against Hunger.</title>
        <authorList>
            <person name="Harrison J."/>
            <person name="Moore K.A."/>
            <person name="Paszkiewicz K."/>
            <person name="Jones T."/>
            <person name="Grant M."/>
            <person name="Ambacheew D."/>
            <person name="Muzemil S."/>
            <person name="Studholme D.J."/>
        </authorList>
    </citation>
    <scope>NUCLEOTIDE SEQUENCE [LARGE SCALE GENOMIC DNA]</scope>
</reference>
<feature type="compositionally biased region" description="Basic and acidic residues" evidence="1">
    <location>
        <begin position="109"/>
        <end position="122"/>
    </location>
</feature>
<accession>A0A427A776</accession>
<feature type="region of interest" description="Disordered" evidence="1">
    <location>
        <begin position="106"/>
        <end position="152"/>
    </location>
</feature>
<evidence type="ECO:0000313" key="2">
    <source>
        <dbReference type="EMBL" id="RRT72021.1"/>
    </source>
</evidence>
<dbReference type="GO" id="GO:0004333">
    <property type="term" value="F:fumarate hydratase activity"/>
    <property type="evidence" value="ECO:0007669"/>
    <property type="project" value="InterPro"/>
</dbReference>
<dbReference type="Proteomes" id="UP000287651">
    <property type="component" value="Unassembled WGS sequence"/>
</dbReference>
<comment type="caution">
    <text evidence="2">The sequence shown here is derived from an EMBL/GenBank/DDBJ whole genome shotgun (WGS) entry which is preliminary data.</text>
</comment>
<dbReference type="EMBL" id="AMZH03003536">
    <property type="protein sequence ID" value="RRT72021.1"/>
    <property type="molecule type" value="Genomic_DNA"/>
</dbReference>
<evidence type="ECO:0000313" key="3">
    <source>
        <dbReference type="Proteomes" id="UP000287651"/>
    </source>
</evidence>
<dbReference type="GO" id="GO:0006106">
    <property type="term" value="P:fumarate metabolic process"/>
    <property type="evidence" value="ECO:0007669"/>
    <property type="project" value="InterPro"/>
</dbReference>
<dbReference type="InterPro" id="IPR024083">
    <property type="entry name" value="Fumarase/histidase_N"/>
</dbReference>
<dbReference type="GO" id="GO:0005739">
    <property type="term" value="C:mitochondrion"/>
    <property type="evidence" value="ECO:0007669"/>
    <property type="project" value="TreeGrafter"/>
</dbReference>
<dbReference type="PANTHER" id="PTHR11444">
    <property type="entry name" value="ASPARTATEAMMONIA/ARGININOSUCCINATE/ADENYLOSUCCINATE LYASE"/>
    <property type="match status" value="1"/>
</dbReference>
<sequence>MAMMVAAARRLAGRSGAAPALSSVVLRSATLQTMAGAFREERDTFGPIMVPADRSVPPAASTQRSLQNFDIGGEREQMPEPIIRAFGVLKKCAAKVVSAWLRRGKNKARSVEEKEEEREGARRRGRIGRTSTHPDLAPPSLDDLDPRGNDEVAARVTEEAVSFIASYCDSVTSSPKAGDICGLRRLRRMPQMKR</sequence>
<dbReference type="GO" id="GO:0006108">
    <property type="term" value="P:malate metabolic process"/>
    <property type="evidence" value="ECO:0007669"/>
    <property type="project" value="TreeGrafter"/>
</dbReference>
<name>A0A427A776_ENSVE</name>
<protein>
    <submittedName>
        <fullName evidence="2">Uncharacterized protein</fullName>
    </submittedName>
</protein>
<organism evidence="2 3">
    <name type="scientific">Ensete ventricosum</name>
    <name type="common">Abyssinian banana</name>
    <name type="synonym">Musa ensete</name>
    <dbReference type="NCBI Taxonomy" id="4639"/>
    <lineage>
        <taxon>Eukaryota</taxon>
        <taxon>Viridiplantae</taxon>
        <taxon>Streptophyta</taxon>
        <taxon>Embryophyta</taxon>
        <taxon>Tracheophyta</taxon>
        <taxon>Spermatophyta</taxon>
        <taxon>Magnoliopsida</taxon>
        <taxon>Liliopsida</taxon>
        <taxon>Zingiberales</taxon>
        <taxon>Musaceae</taxon>
        <taxon>Ensete</taxon>
    </lineage>
</organism>
<dbReference type="Gene3D" id="1.10.275.10">
    <property type="entry name" value="Fumarase/aspartase (N-terminal domain)"/>
    <property type="match status" value="1"/>
</dbReference>
<evidence type="ECO:0000256" key="1">
    <source>
        <dbReference type="SAM" id="MobiDB-lite"/>
    </source>
</evidence>
<dbReference type="InterPro" id="IPR005677">
    <property type="entry name" value="Fum_hydII"/>
</dbReference>
<dbReference type="GO" id="GO:0006099">
    <property type="term" value="P:tricarboxylic acid cycle"/>
    <property type="evidence" value="ECO:0007669"/>
    <property type="project" value="TreeGrafter"/>
</dbReference>
<proteinExistence type="predicted"/>
<dbReference type="PANTHER" id="PTHR11444:SF1">
    <property type="entry name" value="FUMARATE HYDRATASE, MITOCHONDRIAL"/>
    <property type="match status" value="1"/>
</dbReference>
<gene>
    <name evidence="2" type="ORF">B296_00014224</name>
</gene>